<evidence type="ECO:0000313" key="12">
    <source>
        <dbReference type="EMBL" id="CAE0188653.1"/>
    </source>
</evidence>
<evidence type="ECO:0000256" key="1">
    <source>
        <dbReference type="ARBA" id="ARBA00007804"/>
    </source>
</evidence>
<dbReference type="GO" id="GO:0051301">
    <property type="term" value="P:cell division"/>
    <property type="evidence" value="ECO:0007669"/>
    <property type="project" value="UniProtKB-UniRule"/>
</dbReference>
<organism evidence="12">
    <name type="scientific">Chloropicon roscoffensis</name>
    <dbReference type="NCBI Taxonomy" id="1461544"/>
    <lineage>
        <taxon>Eukaryota</taxon>
        <taxon>Viridiplantae</taxon>
        <taxon>Chlorophyta</taxon>
        <taxon>Chloropicophyceae</taxon>
        <taxon>Chloropicales</taxon>
        <taxon>Chloropicaceae</taxon>
        <taxon>Chloropicon</taxon>
    </lineage>
</organism>
<evidence type="ECO:0000256" key="6">
    <source>
        <dbReference type="ARBA" id="ARBA00023054"/>
    </source>
</evidence>
<evidence type="ECO:0000256" key="11">
    <source>
        <dbReference type="SAM" id="MobiDB-lite"/>
    </source>
</evidence>
<sequence>MVGLADMSSVSRENIEVMDALIGNFTLYDDVNKVYDILKGHRKLSLLCEEKRAGAKESVKQLQKQVETLQSEKDDLTAQNEKEMRQENDKLKKQLARVESEASGLEANIKELNLERDRLRTSLDEMEEKNDNRKKQLSEHEHRVKHELSLFAHISKINWTATEEGGKGEIRGVVSKTNKGGLNTFCFDTKKVSKYHIANKLWDAMDE</sequence>
<dbReference type="GO" id="GO:0008017">
    <property type="term" value="F:microtubule binding"/>
    <property type="evidence" value="ECO:0007669"/>
    <property type="project" value="TreeGrafter"/>
</dbReference>
<keyword evidence="8 10" id="KW-0131">Cell cycle</keyword>
<keyword evidence="7 10" id="KW-0539">Nucleus</keyword>
<name>A0A7S3CAD1_9CHLO</name>
<evidence type="ECO:0000256" key="9">
    <source>
        <dbReference type="ARBA" id="ARBA00023328"/>
    </source>
</evidence>
<reference evidence="13 14" key="2">
    <citation type="submission" date="2024-03" db="EMBL/GenBank/DDBJ databases">
        <title>Complete genome sequence of the green alga Chloropicon roscoffensis RCC1871.</title>
        <authorList>
            <person name="Lemieux C."/>
            <person name="Pombert J.-F."/>
            <person name="Otis C."/>
            <person name="Turmel M."/>
        </authorList>
    </citation>
    <scope>NUCLEOTIDE SEQUENCE [LARGE SCALE GENOMIC DNA]</scope>
    <source>
        <strain evidence="13 14">RCC1871</strain>
    </source>
</reference>
<comment type="function">
    <text evidence="10">Acts as a component of the essential kinetochore-associated NDC80 complex, which is required for chromosome segregation and spindle checkpoint activity.</text>
</comment>
<feature type="region of interest" description="Disordered" evidence="11">
    <location>
        <begin position="68"/>
        <end position="90"/>
    </location>
</feature>
<dbReference type="EMBL" id="HBHZ01002220">
    <property type="protein sequence ID" value="CAE0188653.1"/>
    <property type="molecule type" value="Transcribed_RNA"/>
</dbReference>
<feature type="compositionally biased region" description="Basic and acidic residues" evidence="11">
    <location>
        <begin position="70"/>
        <end position="90"/>
    </location>
</feature>
<dbReference type="PANTHER" id="PTHR22142:SF2">
    <property type="entry name" value="KINETOCHORE PROTEIN SPC24"/>
    <property type="match status" value="1"/>
</dbReference>
<keyword evidence="14" id="KW-1185">Reference proteome</keyword>
<evidence type="ECO:0000256" key="5">
    <source>
        <dbReference type="ARBA" id="ARBA00022838"/>
    </source>
</evidence>
<dbReference type="Gene3D" id="3.30.160.570">
    <property type="entry name" value="Ncd80 complex, Spc24 subunit"/>
    <property type="match status" value="1"/>
</dbReference>
<reference evidence="12" key="1">
    <citation type="submission" date="2021-01" db="EMBL/GenBank/DDBJ databases">
        <authorList>
            <person name="Corre E."/>
            <person name="Pelletier E."/>
            <person name="Niang G."/>
            <person name="Scheremetjew M."/>
            <person name="Finn R."/>
            <person name="Kale V."/>
            <person name="Holt S."/>
            <person name="Cochrane G."/>
            <person name="Meng A."/>
            <person name="Brown T."/>
            <person name="Cohen L."/>
        </authorList>
    </citation>
    <scope>NUCLEOTIDE SEQUENCE</scope>
    <source>
        <strain evidence="12">RCC1871</strain>
    </source>
</reference>
<keyword evidence="9 10" id="KW-0137">Centromere</keyword>
<evidence type="ECO:0000313" key="13">
    <source>
        <dbReference type="EMBL" id="WZN59219.1"/>
    </source>
</evidence>
<comment type="similarity">
    <text evidence="1 10">Belongs to the SPC24 family.</text>
</comment>
<comment type="subcellular location">
    <subcellularLocation>
        <location evidence="10">Nucleus</location>
    </subcellularLocation>
    <subcellularLocation>
        <location evidence="10">Chromosome</location>
        <location evidence="10">Centromere</location>
        <location evidence="10">Kinetochore</location>
    </subcellularLocation>
</comment>
<evidence type="ECO:0000313" key="14">
    <source>
        <dbReference type="Proteomes" id="UP001472866"/>
    </source>
</evidence>
<accession>A0A7S3CAD1</accession>
<protein>
    <recommendedName>
        <fullName evidence="10">Kinetochore protein Spc24</fullName>
    </recommendedName>
</protein>
<dbReference type="GO" id="GO:0007059">
    <property type="term" value="P:chromosome segregation"/>
    <property type="evidence" value="ECO:0007669"/>
    <property type="project" value="TreeGrafter"/>
</dbReference>
<keyword evidence="4 10" id="KW-0498">Mitosis</keyword>
<dbReference type="PANTHER" id="PTHR22142">
    <property type="match status" value="1"/>
</dbReference>
<dbReference type="GO" id="GO:0031262">
    <property type="term" value="C:Ndc80 complex"/>
    <property type="evidence" value="ECO:0007669"/>
    <property type="project" value="TreeGrafter"/>
</dbReference>
<proteinExistence type="inferred from homology"/>
<dbReference type="InterPro" id="IPR013252">
    <property type="entry name" value="Ndc80_Spc24"/>
</dbReference>
<feature type="region of interest" description="Disordered" evidence="11">
    <location>
        <begin position="123"/>
        <end position="142"/>
    </location>
</feature>
<dbReference type="AlphaFoldDB" id="A0A7S3CAD1"/>
<evidence type="ECO:0000256" key="2">
    <source>
        <dbReference type="ARBA" id="ARBA00022454"/>
    </source>
</evidence>
<evidence type="ECO:0000256" key="4">
    <source>
        <dbReference type="ARBA" id="ARBA00022776"/>
    </source>
</evidence>
<dbReference type="EMBL" id="CP151501">
    <property type="protein sequence ID" value="WZN59219.1"/>
    <property type="molecule type" value="Genomic_DNA"/>
</dbReference>
<keyword evidence="2 10" id="KW-0158">Chromosome</keyword>
<evidence type="ECO:0000256" key="3">
    <source>
        <dbReference type="ARBA" id="ARBA00022618"/>
    </source>
</evidence>
<dbReference type="Proteomes" id="UP001472866">
    <property type="component" value="Chromosome 01"/>
</dbReference>
<evidence type="ECO:0000256" key="10">
    <source>
        <dbReference type="RuleBase" id="RU368011"/>
    </source>
</evidence>
<evidence type="ECO:0000256" key="8">
    <source>
        <dbReference type="ARBA" id="ARBA00023306"/>
    </source>
</evidence>
<keyword evidence="3 10" id="KW-0132">Cell division</keyword>
<dbReference type="GO" id="GO:0005634">
    <property type="term" value="C:nucleus"/>
    <property type="evidence" value="ECO:0007669"/>
    <property type="project" value="UniProtKB-SubCell"/>
</dbReference>
<dbReference type="Pfam" id="PF08286">
    <property type="entry name" value="Spc24"/>
    <property type="match status" value="1"/>
</dbReference>
<keyword evidence="6" id="KW-0175">Coiled coil</keyword>
<comment type="subunit">
    <text evidence="10">Component of the NDC80 complex.</text>
</comment>
<keyword evidence="5 10" id="KW-0995">Kinetochore</keyword>
<gene>
    <name evidence="12" type="ORF">CROS1456_LOCUS1722</name>
    <name evidence="13" type="ORF">HKI87_01g07440</name>
</gene>
<evidence type="ECO:0000256" key="7">
    <source>
        <dbReference type="ARBA" id="ARBA00023242"/>
    </source>
</evidence>